<proteinExistence type="predicted"/>
<dbReference type="EMBL" id="JAQQLF010000009">
    <property type="protein sequence ID" value="MDC7717272.1"/>
    <property type="molecule type" value="Genomic_DNA"/>
</dbReference>
<sequence length="142" mass="15822">MSSLSQQPDTPCIGICSTAIGDDVCRGCARTFGEISFWGELSQAEKDHCWACLSIRKVWLAVVRPLHGHLEICPHDGSESARFTLRDGGELRLGQPYLDGERRLLPLRYGENELALEVSLDSWPQQLFAWLATPGGEMTDLY</sequence>
<reference evidence="1 2" key="1">
    <citation type="submission" date="2023-01" db="EMBL/GenBank/DDBJ databases">
        <title>Novel species of the genus Vogesella isolated from rivers.</title>
        <authorList>
            <person name="Lu H."/>
        </authorList>
    </citation>
    <scope>NUCLEOTIDE SEQUENCE [LARGE SCALE GENOMIC DNA]</scope>
    <source>
        <strain evidence="1 2">DC21W</strain>
    </source>
</reference>
<comment type="caution">
    <text evidence="1">The sequence shown here is derived from an EMBL/GenBank/DDBJ whole genome shotgun (WGS) entry which is preliminary data.</text>
</comment>
<organism evidence="1 2">
    <name type="scientific">Vogesella aquatica</name>
    <dbReference type="NCBI Taxonomy" id="2984206"/>
    <lineage>
        <taxon>Bacteria</taxon>
        <taxon>Pseudomonadati</taxon>
        <taxon>Pseudomonadota</taxon>
        <taxon>Betaproteobacteria</taxon>
        <taxon>Neisseriales</taxon>
        <taxon>Chromobacteriaceae</taxon>
        <taxon>Vogesella</taxon>
    </lineage>
</organism>
<protein>
    <submittedName>
        <fullName evidence="1">DUF1289 domain-containing protein</fullName>
    </submittedName>
</protein>
<keyword evidence="2" id="KW-1185">Reference proteome</keyword>
<dbReference type="InterPro" id="IPR010710">
    <property type="entry name" value="DUF1289"/>
</dbReference>
<dbReference type="Proteomes" id="UP001219956">
    <property type="component" value="Unassembled WGS sequence"/>
</dbReference>
<dbReference type="RefSeq" id="WP_272751620.1">
    <property type="nucleotide sequence ID" value="NZ_JAQQLF010000009.1"/>
</dbReference>
<gene>
    <name evidence="1" type="ORF">PQU95_08620</name>
</gene>
<evidence type="ECO:0000313" key="2">
    <source>
        <dbReference type="Proteomes" id="UP001219956"/>
    </source>
</evidence>
<evidence type="ECO:0000313" key="1">
    <source>
        <dbReference type="EMBL" id="MDC7717272.1"/>
    </source>
</evidence>
<accession>A0ABT5IXT4</accession>
<dbReference type="Pfam" id="PF06945">
    <property type="entry name" value="DUF1289"/>
    <property type="match status" value="1"/>
</dbReference>
<name>A0ABT5IXT4_9NEIS</name>